<proteinExistence type="predicted"/>
<keyword evidence="1" id="KW-0175">Coiled coil</keyword>
<evidence type="ECO:0000256" key="1">
    <source>
        <dbReference type="SAM" id="Coils"/>
    </source>
</evidence>
<organism evidence="5 6">
    <name type="scientific">Tritrichomonas musculus</name>
    <dbReference type="NCBI Taxonomy" id="1915356"/>
    <lineage>
        <taxon>Eukaryota</taxon>
        <taxon>Metamonada</taxon>
        <taxon>Parabasalia</taxon>
        <taxon>Tritrichomonadida</taxon>
        <taxon>Tritrichomonadidae</taxon>
        <taxon>Tritrichomonas</taxon>
    </lineage>
</organism>
<evidence type="ECO:0000313" key="4">
    <source>
        <dbReference type="EMBL" id="KAK8834302.1"/>
    </source>
</evidence>
<comment type="caution">
    <text evidence="5">The sequence shown here is derived from an EMBL/GenBank/DDBJ whole genome shotgun (WGS) entry which is preliminary data.</text>
</comment>
<name>A0ABR2H3V3_9EUKA</name>
<reference evidence="5 6" key="1">
    <citation type="submission" date="2024-04" db="EMBL/GenBank/DDBJ databases">
        <title>Tritrichomonas musculus Genome.</title>
        <authorList>
            <person name="Alves-Ferreira E."/>
            <person name="Grigg M."/>
            <person name="Lorenzi H."/>
            <person name="Galac M."/>
        </authorList>
    </citation>
    <scope>NUCLEOTIDE SEQUENCE [LARGE SCALE GENOMIC DNA]</scope>
    <source>
        <strain evidence="5 6">EAF2021</strain>
    </source>
</reference>
<dbReference type="PROSITE" id="PS50090">
    <property type="entry name" value="MYB_LIKE"/>
    <property type="match status" value="2"/>
</dbReference>
<feature type="domain" description="HTH myb-type" evidence="3">
    <location>
        <begin position="186"/>
        <end position="234"/>
    </location>
</feature>
<evidence type="ECO:0000313" key="5">
    <source>
        <dbReference type="EMBL" id="KAK8840894.1"/>
    </source>
</evidence>
<dbReference type="InterPro" id="IPR009057">
    <property type="entry name" value="Homeodomain-like_sf"/>
</dbReference>
<dbReference type="Gene3D" id="1.10.10.60">
    <property type="entry name" value="Homeodomain-like"/>
    <property type="match status" value="2"/>
</dbReference>
<evidence type="ECO:0000259" key="2">
    <source>
        <dbReference type="PROSITE" id="PS50090"/>
    </source>
</evidence>
<dbReference type="EMBL" id="JAPFFF010000043">
    <property type="protein sequence ID" value="KAK8840894.1"/>
    <property type="molecule type" value="Genomic_DNA"/>
</dbReference>
<dbReference type="SUPFAM" id="SSF46689">
    <property type="entry name" value="Homeodomain-like"/>
    <property type="match status" value="1"/>
</dbReference>
<dbReference type="InterPro" id="IPR050560">
    <property type="entry name" value="MYB_TF"/>
</dbReference>
<feature type="domain" description="HTH myb-type" evidence="3">
    <location>
        <begin position="128"/>
        <end position="183"/>
    </location>
</feature>
<dbReference type="InterPro" id="IPR001005">
    <property type="entry name" value="SANT/Myb"/>
</dbReference>
<dbReference type="PROSITE" id="PS51294">
    <property type="entry name" value="HTH_MYB"/>
    <property type="match status" value="2"/>
</dbReference>
<sequence length="319" mass="37055">MISIPSFTVGNNIYPCNFPNDQPFSFPIIVNFPSLSCITPYGSCPNIATPMMMNLNNPNCTVPNNFFPTNQLISLDISQQMKNDLISKTTLNPNANQISAANESNKGKTTKSINLFNSSNSESTFDSSKKSARVHFTKKEDDRIKELVERFGKKNWSIIASFMNGRSAKQCRDRYCNYLVPGFFQGEWSKEEDDLLLKLYKENGSKWSIIQGYFPKRSSNSVKNRWYYFLRKKYEEEENRKKNEEEKNKETNEKENVVEAQVELNFVEDESNEEEENIKTEFFAIPDEVQMQPKENDNIFEINRNVLDSLNENGWMLFD</sequence>
<feature type="domain" description="Myb-like" evidence="2">
    <location>
        <begin position="128"/>
        <end position="179"/>
    </location>
</feature>
<dbReference type="Pfam" id="PF00249">
    <property type="entry name" value="Myb_DNA-binding"/>
    <property type="match status" value="2"/>
</dbReference>
<accession>A0ABR2H3V3</accession>
<dbReference type="PANTHER" id="PTHR45614">
    <property type="entry name" value="MYB PROTEIN-RELATED"/>
    <property type="match status" value="1"/>
</dbReference>
<dbReference type="EMBL" id="JAPFFF010000435">
    <property type="protein sequence ID" value="KAK8834302.1"/>
    <property type="molecule type" value="Genomic_DNA"/>
</dbReference>
<dbReference type="Proteomes" id="UP001470230">
    <property type="component" value="Unassembled WGS sequence"/>
</dbReference>
<dbReference type="SMART" id="SM00717">
    <property type="entry name" value="SANT"/>
    <property type="match status" value="2"/>
</dbReference>
<dbReference type="CDD" id="cd00167">
    <property type="entry name" value="SANT"/>
    <property type="match status" value="2"/>
</dbReference>
<feature type="coiled-coil region" evidence="1">
    <location>
        <begin position="227"/>
        <end position="277"/>
    </location>
</feature>
<dbReference type="PANTHER" id="PTHR45614:SF253">
    <property type="entry name" value="CHROMOSOME UNDETERMINED SCAFFOLD_38, WHOLE GENOME SHOTGUN SEQUENCE"/>
    <property type="match status" value="1"/>
</dbReference>
<dbReference type="InterPro" id="IPR017930">
    <property type="entry name" value="Myb_dom"/>
</dbReference>
<keyword evidence="6" id="KW-1185">Reference proteome</keyword>
<protein>
    <submittedName>
        <fullName evidence="5">Myb- protein A</fullName>
    </submittedName>
</protein>
<evidence type="ECO:0000313" key="6">
    <source>
        <dbReference type="Proteomes" id="UP001470230"/>
    </source>
</evidence>
<evidence type="ECO:0000259" key="3">
    <source>
        <dbReference type="PROSITE" id="PS51294"/>
    </source>
</evidence>
<feature type="domain" description="Myb-like" evidence="2">
    <location>
        <begin position="180"/>
        <end position="230"/>
    </location>
</feature>
<gene>
    <name evidence="5" type="ORF">M9Y10_027725</name>
    <name evidence="4" type="ORF">M9Y10_031715</name>
</gene>